<reference evidence="1" key="1">
    <citation type="submission" date="2021-02" db="EMBL/GenBank/DDBJ databases">
        <authorList>
            <consortium name="DOE Joint Genome Institute"/>
            <person name="Ahrendt S."/>
            <person name="Looney B.P."/>
            <person name="Miyauchi S."/>
            <person name="Morin E."/>
            <person name="Drula E."/>
            <person name="Courty P.E."/>
            <person name="Chicoki N."/>
            <person name="Fauchery L."/>
            <person name="Kohler A."/>
            <person name="Kuo A."/>
            <person name="Labutti K."/>
            <person name="Pangilinan J."/>
            <person name="Lipzen A."/>
            <person name="Riley R."/>
            <person name="Andreopoulos W."/>
            <person name="He G."/>
            <person name="Johnson J."/>
            <person name="Barry K.W."/>
            <person name="Grigoriev I.V."/>
            <person name="Nagy L."/>
            <person name="Hibbett D."/>
            <person name="Henrissat B."/>
            <person name="Matheny P.B."/>
            <person name="Labbe J."/>
            <person name="Martin F."/>
        </authorList>
    </citation>
    <scope>NUCLEOTIDE SEQUENCE</scope>
    <source>
        <strain evidence="1">FP105234-sp</strain>
    </source>
</reference>
<evidence type="ECO:0000313" key="1">
    <source>
        <dbReference type="EMBL" id="KAI0052957.1"/>
    </source>
</evidence>
<proteinExistence type="predicted"/>
<protein>
    <submittedName>
        <fullName evidence="1">WD40 repeat-like protein</fullName>
    </submittedName>
</protein>
<comment type="caution">
    <text evidence="1">The sequence shown here is derived from an EMBL/GenBank/DDBJ whole genome shotgun (WGS) entry which is preliminary data.</text>
</comment>
<dbReference type="Proteomes" id="UP000814033">
    <property type="component" value="Unassembled WGS sequence"/>
</dbReference>
<keyword evidence="2" id="KW-1185">Reference proteome</keyword>
<name>A0ACB8S9U8_9AGAM</name>
<accession>A0ACB8S9U8</accession>
<sequence length="853" mass="93475">MCSPHPSGGPGRNLVVCIDGTSNQFSEKNTNVVELYKSLIKDDDQLTYYDSGIGTYVSEDANWFSCWKQAAKHKGDMMFAWSFKKNVLNAYQWLSENYREGDKIFLFGFSRGAYQVRVIAGMIEKVGLLHKGNNNQIQFAYELYLSTTSKQRRPDQEQPSRTKKGQNPKTTKKQDDLCARFKETLSRQKVRVHFVGAWDTVSSIGLARGPSLPETTTGMKHVCFFRHGLALDEKRGKFLPELANGGDGPLSAEDFAVSRNVKEVWFAGSHSDIGGGNVPNPKANHFGPALRWMKYEGMTNGLRVSPQTDQWKPLELNLSVGLFYKIIDLSPYRRLSYRDRESTIRWPPHRGAARQVKPGQKIHQSVFESMGINAEKAESIASAQGLQSTGYRPLARLPDGYAWDSAHQALLEPDPYLSAVTTITQLQEVADAEKTLLSTAHREILEGLVLSEPGRVSLATAPDAGKALLDTLENSKDDVTSCRVLATAIVAVGPLAAAEYSGRRPRELVSVLEHSPASAKIYKDFVKMFRREFCERSSCARCFADPCPSEIRLCRGHNGVVLAVAFSPDGTRVVSGSRDETIRIWDARSGEAVSGPFTGHTSSVWSVAFSPDGTHIVSGSGDGTIRIWDCRTGETVVGPLRGHRDFVRSVAFSPDGTRVVSGSDDRTIRVWDFRTGEAVAGPFVGHTGFVLSVAFSPDGMRVISGSRDQTIRIWDAQLGETVAGPFKGHTELVQYVSFSPDGTHVVSGSANTTIRIWDAWTRETVEGPFVGNRDCIRSVTFSSDSTQVVSGSDDGTIWIWGAATGETVVGPLRGHTGAILSVAYSRDGKLVASGSWDATVRIWDAEVDAEPGN</sequence>
<reference evidence="1" key="2">
    <citation type="journal article" date="2022" name="New Phytol.">
        <title>Evolutionary transition to the ectomycorrhizal habit in the genomes of a hyperdiverse lineage of mushroom-forming fungi.</title>
        <authorList>
            <person name="Looney B."/>
            <person name="Miyauchi S."/>
            <person name="Morin E."/>
            <person name="Drula E."/>
            <person name="Courty P.E."/>
            <person name="Kohler A."/>
            <person name="Kuo A."/>
            <person name="LaButti K."/>
            <person name="Pangilinan J."/>
            <person name="Lipzen A."/>
            <person name="Riley R."/>
            <person name="Andreopoulos W."/>
            <person name="He G."/>
            <person name="Johnson J."/>
            <person name="Nolan M."/>
            <person name="Tritt A."/>
            <person name="Barry K.W."/>
            <person name="Grigoriev I.V."/>
            <person name="Nagy L.G."/>
            <person name="Hibbett D."/>
            <person name="Henrissat B."/>
            <person name="Matheny P.B."/>
            <person name="Labbe J."/>
            <person name="Martin F.M."/>
        </authorList>
    </citation>
    <scope>NUCLEOTIDE SEQUENCE</scope>
    <source>
        <strain evidence="1">FP105234-sp</strain>
    </source>
</reference>
<dbReference type="EMBL" id="MU275842">
    <property type="protein sequence ID" value="KAI0052957.1"/>
    <property type="molecule type" value="Genomic_DNA"/>
</dbReference>
<evidence type="ECO:0000313" key="2">
    <source>
        <dbReference type="Proteomes" id="UP000814033"/>
    </source>
</evidence>
<organism evidence="1 2">
    <name type="scientific">Auriscalpium vulgare</name>
    <dbReference type="NCBI Taxonomy" id="40419"/>
    <lineage>
        <taxon>Eukaryota</taxon>
        <taxon>Fungi</taxon>
        <taxon>Dikarya</taxon>
        <taxon>Basidiomycota</taxon>
        <taxon>Agaricomycotina</taxon>
        <taxon>Agaricomycetes</taxon>
        <taxon>Russulales</taxon>
        <taxon>Auriscalpiaceae</taxon>
        <taxon>Auriscalpium</taxon>
    </lineage>
</organism>
<gene>
    <name evidence="1" type="ORF">FA95DRAFT_1482613</name>
</gene>